<keyword evidence="3" id="KW-0949">S-adenosyl-L-methionine</keyword>
<dbReference type="InterPro" id="IPR044432">
    <property type="entry name" value="Set10/Efm1_SET"/>
</dbReference>
<feature type="region of interest" description="Disordered" evidence="4">
    <location>
        <begin position="873"/>
        <end position="907"/>
    </location>
</feature>
<dbReference type="GO" id="GO:0032259">
    <property type="term" value="P:methylation"/>
    <property type="evidence" value="ECO:0007669"/>
    <property type="project" value="UniProtKB-KW"/>
</dbReference>
<dbReference type="GO" id="GO:0016279">
    <property type="term" value="F:protein-lysine N-methyltransferase activity"/>
    <property type="evidence" value="ECO:0007669"/>
    <property type="project" value="InterPro"/>
</dbReference>
<dbReference type="AlphaFoldDB" id="A0A0D2WHK0"/>
<gene>
    <name evidence="6" type="ORF">CAOG_000643</name>
</gene>
<dbReference type="InterPro" id="IPR046341">
    <property type="entry name" value="SET_dom_sf"/>
</dbReference>
<feature type="compositionally biased region" description="Basic and acidic residues" evidence="4">
    <location>
        <begin position="25"/>
        <end position="39"/>
    </location>
</feature>
<feature type="region of interest" description="Disordered" evidence="4">
    <location>
        <begin position="1"/>
        <end position="127"/>
    </location>
</feature>
<dbReference type="InterPro" id="IPR001214">
    <property type="entry name" value="SET_dom"/>
</dbReference>
<evidence type="ECO:0000259" key="5">
    <source>
        <dbReference type="PROSITE" id="PS50280"/>
    </source>
</evidence>
<keyword evidence="2" id="KW-0808">Transferase</keyword>
<dbReference type="CDD" id="cd19180">
    <property type="entry name" value="SET_SpSET10-like"/>
    <property type="match status" value="1"/>
</dbReference>
<dbReference type="SUPFAM" id="SSF81822">
    <property type="entry name" value="RuBisCo LSMT C-terminal, substrate-binding domain"/>
    <property type="match status" value="1"/>
</dbReference>
<evidence type="ECO:0000256" key="4">
    <source>
        <dbReference type="SAM" id="MobiDB-lite"/>
    </source>
</evidence>
<reference evidence="7" key="1">
    <citation type="submission" date="2011-02" db="EMBL/GenBank/DDBJ databases">
        <title>The Genome Sequence of Capsaspora owczarzaki ATCC 30864.</title>
        <authorList>
            <person name="Russ C."/>
            <person name="Cuomo C."/>
            <person name="Burger G."/>
            <person name="Gray M.W."/>
            <person name="Holland P.W.H."/>
            <person name="King N."/>
            <person name="Lang F.B.F."/>
            <person name="Roger A.J."/>
            <person name="Ruiz-Trillo I."/>
            <person name="Young S.K."/>
            <person name="Zeng Q."/>
            <person name="Gargeya S."/>
            <person name="Alvarado L."/>
            <person name="Berlin A."/>
            <person name="Chapman S.B."/>
            <person name="Chen Z."/>
            <person name="Freedman E."/>
            <person name="Gellesch M."/>
            <person name="Goldberg J."/>
            <person name="Griggs A."/>
            <person name="Gujja S."/>
            <person name="Heilman E."/>
            <person name="Heiman D."/>
            <person name="Howarth C."/>
            <person name="Mehta T."/>
            <person name="Neiman D."/>
            <person name="Pearson M."/>
            <person name="Roberts A."/>
            <person name="Saif S."/>
            <person name="Shea T."/>
            <person name="Shenoy N."/>
            <person name="Sisk P."/>
            <person name="Stolte C."/>
            <person name="Sykes S."/>
            <person name="White J."/>
            <person name="Yandava C."/>
            <person name="Haas B."/>
            <person name="Nusbaum C."/>
            <person name="Birren B."/>
        </authorList>
    </citation>
    <scope>NUCLEOTIDE SEQUENCE</scope>
    <source>
        <strain evidence="7">ATCC 30864</strain>
    </source>
</reference>
<feature type="domain" description="SET" evidence="5">
    <location>
        <begin position="146"/>
        <end position="385"/>
    </location>
</feature>
<dbReference type="RefSeq" id="XP_004365514.1">
    <property type="nucleotide sequence ID" value="XM_004365457.2"/>
</dbReference>
<evidence type="ECO:0000256" key="1">
    <source>
        <dbReference type="ARBA" id="ARBA00022603"/>
    </source>
</evidence>
<feature type="compositionally biased region" description="Basic and acidic residues" evidence="4">
    <location>
        <begin position="59"/>
        <end position="76"/>
    </location>
</feature>
<feature type="compositionally biased region" description="Acidic residues" evidence="4">
    <location>
        <begin position="884"/>
        <end position="893"/>
    </location>
</feature>
<sequence>MSQRTARLSEEDMDTAATATTVSNDQEHQHEHEHQHELEELASPPAAGRHVRPRSMSSTRDEAQQEKEDGRPTTDHKRTRIRRPSSSSSDDEDVEQEQRQQLGEEQQPNQGETTMTQLPVEQPDTPETRMTNFLSWARDMAGGVFDKIELRTTGPEGDRGFFATCDLAPGDELASMPIATIISEQLASRSPVGMAMLSSPMLKRRGVTPIPGRTLICAYLIANRGKLDSPFYHYINILPQTYSDPLWWNDAELDHLDGTNIGGYIQERRNQVRNQFLNVFPVLSREQPALFPKDVFTYEAYLWAFSTCSSRAFPLRVTVNPTTGVESHAIGNPMKEPCVECLLPLLDMMNHQFGASITWFTDETSVRFFTGAKVRKGEQVYNNYGPKSNEELLMGYGFCLPNNEADHVKIQLTVGNDPDGEAKLAILRWHGLSLTHFLHNRSVPVELFSALRVLVMTPAEICMYSTPQQADLTDRVSLANETRMLRTLSTLLLTRLVQLGGESRDGFDRGLLLQPSLDYHVRLALTYRVGQRSILLACSNLIAWRTARNIESVSKAAETDGYLVRQDPLRTEVDAVAAMAVVQLRERTQPPFHYTLAIPQNGIGAIAQHGFSQLLLASSACITRASIRASRLLPGLDHVDGLEPDVEIALYLLAERMRNSESPFSRFILAVEFHSSELTPFLSCKPDSAILARASSGARRIFDPVLRPSRDYDELYDELFPALFQIDGMSDLESGFTRELFRWAMMVVGSLAIDLPLHPGSPAETILPPLLLKPRHSHLACTAFESRSFCVALNGPAATSSHELYLNYNDNDHLALLARHGLVLSSTIANPTDTVAVPISYLFDAAASEIAAARQRVASGKTAYPPTLFCDDWQDAPDSGWDATTEDDEDAEENSAAAEADEATPAGGAENLHSVLRRLPKYISDTLAAFGFDPAQTSLVLGREYGASGARFATSPVAIPLKLKQLAVLLCLSRIQCSYLREQFAEASTTYRQQRSSDAVCFELGSSANPLMLNGVPVGFRDHSPSDPGYGQAASLQTTACKNEVAQPESSTLAMSMQMDEDSFVLAPGASALSPSDLNGGAAASAEALPTTTISFTSVSSRDEENPPHLCPHAFLAAVPIPGYLKRLGARALQVALARIHTDLAGSLQLLDELAIEQGWSTVCKTTIQTILRGRLEIVRDAEAQLSA</sequence>
<dbReference type="InterPro" id="IPR050600">
    <property type="entry name" value="SETD3_SETD6_MTase"/>
</dbReference>
<keyword evidence="7" id="KW-1185">Reference proteome</keyword>
<dbReference type="InParanoid" id="A0A0D2WHK0"/>
<name>A0A0D2WHK0_CAPO3</name>
<dbReference type="EMBL" id="KE346360">
    <property type="protein sequence ID" value="KJE89095.1"/>
    <property type="molecule type" value="Genomic_DNA"/>
</dbReference>
<feature type="compositionally biased region" description="Low complexity" evidence="4">
    <location>
        <begin position="99"/>
        <end position="112"/>
    </location>
</feature>
<evidence type="ECO:0000256" key="2">
    <source>
        <dbReference type="ARBA" id="ARBA00022679"/>
    </source>
</evidence>
<accession>A0A0D2WHK0</accession>
<dbReference type="OrthoDB" id="42889at2759"/>
<dbReference type="Proteomes" id="UP000008743">
    <property type="component" value="Unassembled WGS sequence"/>
</dbReference>
<feature type="compositionally biased region" description="Low complexity" evidence="4">
    <location>
        <begin position="894"/>
        <end position="907"/>
    </location>
</feature>
<keyword evidence="1" id="KW-0489">Methyltransferase</keyword>
<dbReference type="InterPro" id="IPR036464">
    <property type="entry name" value="Rubisco_LSMT_subst-bd_sf"/>
</dbReference>
<evidence type="ECO:0000256" key="3">
    <source>
        <dbReference type="ARBA" id="ARBA00022691"/>
    </source>
</evidence>
<dbReference type="InterPro" id="IPR015353">
    <property type="entry name" value="Rubisco_LSMT_subst-bd"/>
</dbReference>
<dbReference type="PANTHER" id="PTHR13271">
    <property type="entry name" value="UNCHARACTERIZED PUTATIVE METHYLTRANSFERASE"/>
    <property type="match status" value="1"/>
</dbReference>
<evidence type="ECO:0000313" key="6">
    <source>
        <dbReference type="EMBL" id="KJE89095.1"/>
    </source>
</evidence>
<dbReference type="Gene3D" id="3.90.1420.10">
    <property type="entry name" value="Rubisco LSMT, substrate-binding domain"/>
    <property type="match status" value="1"/>
</dbReference>
<evidence type="ECO:0000313" key="7">
    <source>
        <dbReference type="Proteomes" id="UP000008743"/>
    </source>
</evidence>
<protein>
    <recommendedName>
        <fullName evidence="5">SET domain-containing protein</fullName>
    </recommendedName>
</protein>
<dbReference type="SUPFAM" id="SSF82199">
    <property type="entry name" value="SET domain"/>
    <property type="match status" value="2"/>
</dbReference>
<dbReference type="Gene3D" id="3.90.1410.10">
    <property type="entry name" value="set domain protein methyltransferase, domain 1"/>
    <property type="match status" value="2"/>
</dbReference>
<dbReference type="eggNOG" id="KOG1337">
    <property type="taxonomic scope" value="Eukaryota"/>
</dbReference>
<dbReference type="Pfam" id="PF09273">
    <property type="entry name" value="Rubis-subs-bind"/>
    <property type="match status" value="1"/>
</dbReference>
<dbReference type="PROSITE" id="PS50280">
    <property type="entry name" value="SET"/>
    <property type="match status" value="1"/>
</dbReference>
<dbReference type="STRING" id="595528.A0A0D2WHK0"/>
<dbReference type="PhylomeDB" id="A0A0D2WHK0"/>
<organism evidence="6 7">
    <name type="scientific">Capsaspora owczarzaki (strain ATCC 30864)</name>
    <dbReference type="NCBI Taxonomy" id="595528"/>
    <lineage>
        <taxon>Eukaryota</taxon>
        <taxon>Filasterea</taxon>
        <taxon>Capsaspora</taxon>
    </lineage>
</organism>
<proteinExistence type="predicted"/>